<proteinExistence type="predicted"/>
<protein>
    <submittedName>
        <fullName evidence="2">Uncharacterized protein</fullName>
    </submittedName>
</protein>
<name>A0A915PTK1_9BILA</name>
<keyword evidence="1" id="KW-1185">Reference proteome</keyword>
<dbReference type="Proteomes" id="UP000887581">
    <property type="component" value="Unplaced"/>
</dbReference>
<evidence type="ECO:0000313" key="1">
    <source>
        <dbReference type="Proteomes" id="UP000887581"/>
    </source>
</evidence>
<organism evidence="1 2">
    <name type="scientific">Setaria digitata</name>
    <dbReference type="NCBI Taxonomy" id="48799"/>
    <lineage>
        <taxon>Eukaryota</taxon>
        <taxon>Metazoa</taxon>
        <taxon>Ecdysozoa</taxon>
        <taxon>Nematoda</taxon>
        <taxon>Chromadorea</taxon>
        <taxon>Rhabditida</taxon>
        <taxon>Spirurina</taxon>
        <taxon>Spiruromorpha</taxon>
        <taxon>Filarioidea</taxon>
        <taxon>Setariidae</taxon>
        <taxon>Setaria</taxon>
    </lineage>
</organism>
<sequence>MQMAKFEENVNQTAGHYEKMLAKTGQDFEPQEYASYRESGRDDSQSTVEVLPYFRWITCKAVMIRTTELPTTSLNPIAFRPASNCLKASIYSAAICLCYEWQKKPCLGITGHLGTLLLCSFDCAMQISPAKRRCLLHRHDILQANNNSVWPG</sequence>
<dbReference type="AlphaFoldDB" id="A0A915PTK1"/>
<evidence type="ECO:0000313" key="2">
    <source>
        <dbReference type="WBParaSite" id="sdigi.contig247.g6641.t1"/>
    </source>
</evidence>
<accession>A0A915PTK1</accession>
<dbReference type="WBParaSite" id="sdigi.contig247.g6641.t1">
    <property type="protein sequence ID" value="sdigi.contig247.g6641.t1"/>
    <property type="gene ID" value="sdigi.contig247.g6641"/>
</dbReference>
<reference evidence="2" key="1">
    <citation type="submission" date="2022-11" db="UniProtKB">
        <authorList>
            <consortium name="WormBaseParasite"/>
        </authorList>
    </citation>
    <scope>IDENTIFICATION</scope>
</reference>